<evidence type="ECO:0000313" key="1">
    <source>
        <dbReference type="EMBL" id="DAE91946.1"/>
    </source>
</evidence>
<reference evidence="1" key="1">
    <citation type="journal article" date="2021" name="Proc. Natl. Acad. Sci. U.S.A.">
        <title>A Catalog of Tens of Thousands of Viruses from Human Metagenomes Reveals Hidden Associations with Chronic Diseases.</title>
        <authorList>
            <person name="Tisza M.J."/>
            <person name="Buck C.B."/>
        </authorList>
    </citation>
    <scope>NUCLEOTIDE SEQUENCE</scope>
    <source>
        <strain evidence="1">CtwNf2</strain>
    </source>
</reference>
<dbReference type="EMBL" id="BK057791">
    <property type="protein sequence ID" value="DAE91946.1"/>
    <property type="molecule type" value="Genomic_DNA"/>
</dbReference>
<protein>
    <submittedName>
        <fullName evidence="1">Fumarate reductase subunit D</fullName>
    </submittedName>
</protein>
<organism evidence="1">
    <name type="scientific">Siphoviridae sp. ctwNf2</name>
    <dbReference type="NCBI Taxonomy" id="2827597"/>
    <lineage>
        <taxon>Viruses</taxon>
        <taxon>Duplodnaviria</taxon>
        <taxon>Heunggongvirae</taxon>
        <taxon>Uroviricota</taxon>
        <taxon>Caudoviricetes</taxon>
    </lineage>
</organism>
<sequence length="31" mass="3393">MSEPIIWGLFDSGNGCYKQAVNEYNTQNVGG</sequence>
<proteinExistence type="predicted"/>
<accession>A0A8S5RRI5</accession>
<name>A0A8S5RRI5_9CAUD</name>